<evidence type="ECO:0000259" key="4">
    <source>
        <dbReference type="Pfam" id="PF08167"/>
    </source>
</evidence>
<gene>
    <name evidence="5" type="ORF">HJG59_014054</name>
</gene>
<accession>A0A7J8D154</accession>
<dbReference type="Proteomes" id="UP000550707">
    <property type="component" value="Unassembled WGS sequence"/>
</dbReference>
<protein>
    <submittedName>
        <fullName evidence="5">Proline, glutamate and leucine rich protein 1</fullName>
    </submittedName>
</protein>
<dbReference type="AlphaFoldDB" id="A0A7J8D154"/>
<comment type="caution">
    <text evidence="5">The sequence shown here is derived from an EMBL/GenBank/DDBJ whole genome shotgun (WGS) entry which is preliminary data.</text>
</comment>
<keyword evidence="6" id="KW-1185">Reference proteome</keyword>
<sequence>MDLAVAVLRDLLRYAAQLPTLFRDISMNHLPGLLTSLLGLRPECELSALEGMKACMTYFPRACGSLKSHKQTPVGLSPAFGARVSGKV</sequence>
<dbReference type="PANTHER" id="PTHR34105:SF1">
    <property type="entry name" value="PROLINE-, GLUTAMIC ACID- AND LEUCINE-RICH PROTEIN 1"/>
    <property type="match status" value="1"/>
</dbReference>
<dbReference type="Pfam" id="PF08167">
    <property type="entry name" value="RIX1"/>
    <property type="match status" value="1"/>
</dbReference>
<keyword evidence="3" id="KW-0539">Nucleus</keyword>
<evidence type="ECO:0000256" key="2">
    <source>
        <dbReference type="ARBA" id="ARBA00010511"/>
    </source>
</evidence>
<comment type="subcellular location">
    <subcellularLocation>
        <location evidence="1">Nucleus</location>
    </subcellularLocation>
</comment>
<evidence type="ECO:0000256" key="1">
    <source>
        <dbReference type="ARBA" id="ARBA00004123"/>
    </source>
</evidence>
<evidence type="ECO:0000313" key="5">
    <source>
        <dbReference type="EMBL" id="KAF6416726.1"/>
    </source>
</evidence>
<proteinExistence type="inferred from homology"/>
<dbReference type="EMBL" id="JACASF010000019">
    <property type="protein sequence ID" value="KAF6416726.1"/>
    <property type="molecule type" value="Genomic_DNA"/>
</dbReference>
<feature type="domain" description="Pre-rRNA-processing protein RIX1 N-terminal" evidence="4">
    <location>
        <begin position="3"/>
        <end position="68"/>
    </location>
</feature>
<name>A0A7J8D154_MOLMO</name>
<dbReference type="PANTHER" id="PTHR34105">
    <property type="entry name" value="PROLINE-, GLUTAMIC ACID- AND LEUCINE-RICH PROTEIN 1"/>
    <property type="match status" value="1"/>
</dbReference>
<evidence type="ECO:0000256" key="3">
    <source>
        <dbReference type="ARBA" id="ARBA00023242"/>
    </source>
</evidence>
<dbReference type="GO" id="GO:0006364">
    <property type="term" value="P:rRNA processing"/>
    <property type="evidence" value="ECO:0007669"/>
    <property type="project" value="TreeGrafter"/>
</dbReference>
<reference evidence="5 6" key="1">
    <citation type="journal article" date="2020" name="Nature">
        <title>Six reference-quality genomes reveal evolution of bat adaptations.</title>
        <authorList>
            <person name="Jebb D."/>
            <person name="Huang Z."/>
            <person name="Pippel M."/>
            <person name="Hughes G.M."/>
            <person name="Lavrichenko K."/>
            <person name="Devanna P."/>
            <person name="Winkler S."/>
            <person name="Jermiin L.S."/>
            <person name="Skirmuntt E.C."/>
            <person name="Katzourakis A."/>
            <person name="Burkitt-Gray L."/>
            <person name="Ray D.A."/>
            <person name="Sullivan K.A.M."/>
            <person name="Roscito J.G."/>
            <person name="Kirilenko B.M."/>
            <person name="Davalos L.M."/>
            <person name="Corthals A.P."/>
            <person name="Power M.L."/>
            <person name="Jones G."/>
            <person name="Ransome R.D."/>
            <person name="Dechmann D.K.N."/>
            <person name="Locatelli A.G."/>
            <person name="Puechmaille S.J."/>
            <person name="Fedrigo O."/>
            <person name="Jarvis E.D."/>
            <person name="Hiller M."/>
            <person name="Vernes S.C."/>
            <person name="Myers E.W."/>
            <person name="Teeling E.C."/>
        </authorList>
    </citation>
    <scope>NUCLEOTIDE SEQUENCE [LARGE SCALE GENOMIC DNA]</scope>
    <source>
        <strain evidence="5">MMolMol1</strain>
        <tissue evidence="5">Muscle</tissue>
    </source>
</reference>
<dbReference type="GO" id="GO:0005634">
    <property type="term" value="C:nucleus"/>
    <property type="evidence" value="ECO:0007669"/>
    <property type="project" value="UniProtKB-SubCell"/>
</dbReference>
<evidence type="ECO:0000313" key="6">
    <source>
        <dbReference type="Proteomes" id="UP000550707"/>
    </source>
</evidence>
<organism evidence="5 6">
    <name type="scientific">Molossus molossus</name>
    <name type="common">Pallas' mastiff bat</name>
    <name type="synonym">Vespertilio molossus</name>
    <dbReference type="NCBI Taxonomy" id="27622"/>
    <lineage>
        <taxon>Eukaryota</taxon>
        <taxon>Metazoa</taxon>
        <taxon>Chordata</taxon>
        <taxon>Craniata</taxon>
        <taxon>Vertebrata</taxon>
        <taxon>Euteleostomi</taxon>
        <taxon>Mammalia</taxon>
        <taxon>Eutheria</taxon>
        <taxon>Laurasiatheria</taxon>
        <taxon>Chiroptera</taxon>
        <taxon>Yangochiroptera</taxon>
        <taxon>Molossidae</taxon>
        <taxon>Molossus</taxon>
    </lineage>
</organism>
<comment type="similarity">
    <text evidence="2">Belongs to the RIX1/PELP1 family.</text>
</comment>
<dbReference type="InterPro" id="IPR012583">
    <property type="entry name" value="RIX1_N"/>
</dbReference>